<accession>A0A6J7WJV3</accession>
<organism evidence="1">
    <name type="scientific">uncultured Caudovirales phage</name>
    <dbReference type="NCBI Taxonomy" id="2100421"/>
    <lineage>
        <taxon>Viruses</taxon>
        <taxon>Duplodnaviria</taxon>
        <taxon>Heunggongvirae</taxon>
        <taxon>Uroviricota</taxon>
        <taxon>Caudoviricetes</taxon>
        <taxon>Peduoviridae</taxon>
        <taxon>Maltschvirus</taxon>
        <taxon>Maltschvirus maltsch</taxon>
    </lineage>
</organism>
<name>A0A6J7WJV3_9CAUD</name>
<protein>
    <submittedName>
        <fullName evidence="1">Uncharacterized protein</fullName>
    </submittedName>
</protein>
<evidence type="ECO:0000313" key="1">
    <source>
        <dbReference type="EMBL" id="CAB5212400.1"/>
    </source>
</evidence>
<proteinExistence type="predicted"/>
<gene>
    <name evidence="1" type="ORF">UFOVP187_12</name>
</gene>
<dbReference type="EMBL" id="LR798237">
    <property type="protein sequence ID" value="CAB5212400.1"/>
    <property type="molecule type" value="Genomic_DNA"/>
</dbReference>
<reference evidence="1" key="1">
    <citation type="submission" date="2020-05" db="EMBL/GenBank/DDBJ databases">
        <authorList>
            <person name="Chiriac C."/>
            <person name="Salcher M."/>
            <person name="Ghai R."/>
            <person name="Kavagutti S V."/>
        </authorList>
    </citation>
    <scope>NUCLEOTIDE SEQUENCE</scope>
</reference>
<sequence>MHTEIVQIVINMIKFKLLQGYYINPEDIKIGIVSNNPQRAMDAYIRHLIKKHLDNI</sequence>